<gene>
    <name evidence="7" type="ORF">WMY93_031386</name>
</gene>
<dbReference type="Proteomes" id="UP001460270">
    <property type="component" value="Unassembled WGS sequence"/>
</dbReference>
<keyword evidence="4" id="KW-1015">Disulfide bond</keyword>
<dbReference type="PANTHER" id="PTHR24252:SF7">
    <property type="entry name" value="HYALIN"/>
    <property type="match status" value="1"/>
</dbReference>
<feature type="domain" description="Peptidase S1" evidence="6">
    <location>
        <begin position="32"/>
        <end position="291"/>
    </location>
</feature>
<dbReference type="FunFam" id="2.40.10.10:FF:000166">
    <property type="entry name" value="Trypsin"/>
    <property type="match status" value="1"/>
</dbReference>
<name>A0AAW0MDQ0_9GOBI</name>
<keyword evidence="8" id="KW-1185">Reference proteome</keyword>
<comment type="caution">
    <text evidence="7">The sequence shown here is derived from an EMBL/GenBank/DDBJ whole genome shotgun (WGS) entry which is preliminary data.</text>
</comment>
<dbReference type="PRINTS" id="PR00722">
    <property type="entry name" value="CHYMOTRYPSIN"/>
</dbReference>
<proteinExistence type="predicted"/>
<protein>
    <recommendedName>
        <fullName evidence="6">Peptidase S1 domain-containing protein</fullName>
    </recommendedName>
</protein>
<feature type="region of interest" description="Disordered" evidence="5">
    <location>
        <begin position="230"/>
        <end position="266"/>
    </location>
</feature>
<accession>A0AAW0MDQ0</accession>
<dbReference type="InterPro" id="IPR009003">
    <property type="entry name" value="Peptidase_S1_PA"/>
</dbReference>
<keyword evidence="1" id="KW-0645">Protease</keyword>
<dbReference type="PROSITE" id="PS00134">
    <property type="entry name" value="TRYPSIN_HIS"/>
    <property type="match status" value="1"/>
</dbReference>
<dbReference type="EMBL" id="JBBPFD010000662">
    <property type="protein sequence ID" value="KAK7877958.1"/>
    <property type="molecule type" value="Genomic_DNA"/>
</dbReference>
<dbReference type="GO" id="GO:0006508">
    <property type="term" value="P:proteolysis"/>
    <property type="evidence" value="ECO:0007669"/>
    <property type="project" value="UniProtKB-KW"/>
</dbReference>
<dbReference type="InterPro" id="IPR018114">
    <property type="entry name" value="TRYPSIN_HIS"/>
</dbReference>
<dbReference type="AlphaFoldDB" id="A0AAW0MDQ0"/>
<evidence type="ECO:0000313" key="7">
    <source>
        <dbReference type="EMBL" id="KAK7877958.1"/>
    </source>
</evidence>
<reference evidence="8" key="1">
    <citation type="submission" date="2024-04" db="EMBL/GenBank/DDBJ databases">
        <title>Salinicola lusitanus LLJ914,a marine bacterium isolated from the Okinawa Trough.</title>
        <authorList>
            <person name="Li J."/>
        </authorList>
    </citation>
    <scope>NUCLEOTIDE SEQUENCE [LARGE SCALE GENOMIC DNA]</scope>
</reference>
<dbReference type="Pfam" id="PF00089">
    <property type="entry name" value="Trypsin"/>
    <property type="match status" value="1"/>
</dbReference>
<dbReference type="Gene3D" id="2.40.10.10">
    <property type="entry name" value="Trypsin-like serine proteases"/>
    <property type="match status" value="2"/>
</dbReference>
<dbReference type="SMART" id="SM00020">
    <property type="entry name" value="Tryp_SPc"/>
    <property type="match status" value="1"/>
</dbReference>
<dbReference type="InterPro" id="IPR001314">
    <property type="entry name" value="Peptidase_S1A"/>
</dbReference>
<keyword evidence="2" id="KW-0378">Hydrolase</keyword>
<evidence type="ECO:0000256" key="2">
    <source>
        <dbReference type="ARBA" id="ARBA00022801"/>
    </source>
</evidence>
<dbReference type="PANTHER" id="PTHR24252">
    <property type="entry name" value="ACROSIN-RELATED"/>
    <property type="match status" value="1"/>
</dbReference>
<evidence type="ECO:0000256" key="3">
    <source>
        <dbReference type="ARBA" id="ARBA00022825"/>
    </source>
</evidence>
<evidence type="ECO:0000313" key="8">
    <source>
        <dbReference type="Proteomes" id="UP001460270"/>
    </source>
</evidence>
<evidence type="ECO:0000256" key="5">
    <source>
        <dbReference type="SAM" id="MobiDB-lite"/>
    </source>
</evidence>
<dbReference type="InterPro" id="IPR043504">
    <property type="entry name" value="Peptidase_S1_PA_chymotrypsin"/>
</dbReference>
<evidence type="ECO:0000259" key="6">
    <source>
        <dbReference type="PROSITE" id="PS50240"/>
    </source>
</evidence>
<sequence length="291" mass="30959">MKKLQHRSPCVELINMDQLQGFPLPLERDLRIVGGFSASPHAVSYIVSLRTSEGVHYCGGAIIQQYWVITAAHCNLGLNNMLIVAEKPSVRVRGSEQRVAALRLVPHPEYNSTTSDNDIMLIKLQWPLRWTEAVTPVCLPRAGSVPAAGRLCEVSGWGFTSLRAQAPSSDLQQVSVSVISSAACNSSLSFNGTVTSNMICAGDRDGGKTPARATLAGLWCAAHSSTVWSRGAGPAERPGIPESTPACPNTEPGSRGPSTLPPAPHTYTSEALSVFSRKPAPCRFSGGESVL</sequence>
<dbReference type="CDD" id="cd00190">
    <property type="entry name" value="Tryp_SPc"/>
    <property type="match status" value="1"/>
</dbReference>
<keyword evidence="3" id="KW-0720">Serine protease</keyword>
<dbReference type="PROSITE" id="PS50240">
    <property type="entry name" value="TRYPSIN_DOM"/>
    <property type="match status" value="1"/>
</dbReference>
<dbReference type="GO" id="GO:0004252">
    <property type="term" value="F:serine-type endopeptidase activity"/>
    <property type="evidence" value="ECO:0007669"/>
    <property type="project" value="InterPro"/>
</dbReference>
<dbReference type="SUPFAM" id="SSF50494">
    <property type="entry name" value="Trypsin-like serine proteases"/>
    <property type="match status" value="1"/>
</dbReference>
<organism evidence="7 8">
    <name type="scientific">Mugilogobius chulae</name>
    <name type="common">yellowstripe goby</name>
    <dbReference type="NCBI Taxonomy" id="88201"/>
    <lineage>
        <taxon>Eukaryota</taxon>
        <taxon>Metazoa</taxon>
        <taxon>Chordata</taxon>
        <taxon>Craniata</taxon>
        <taxon>Vertebrata</taxon>
        <taxon>Euteleostomi</taxon>
        <taxon>Actinopterygii</taxon>
        <taxon>Neopterygii</taxon>
        <taxon>Teleostei</taxon>
        <taxon>Neoteleostei</taxon>
        <taxon>Acanthomorphata</taxon>
        <taxon>Gobiaria</taxon>
        <taxon>Gobiiformes</taxon>
        <taxon>Gobioidei</taxon>
        <taxon>Gobiidae</taxon>
        <taxon>Gobionellinae</taxon>
        <taxon>Mugilogobius</taxon>
    </lineage>
</organism>
<evidence type="ECO:0000256" key="1">
    <source>
        <dbReference type="ARBA" id="ARBA00022670"/>
    </source>
</evidence>
<dbReference type="InterPro" id="IPR001254">
    <property type="entry name" value="Trypsin_dom"/>
</dbReference>
<evidence type="ECO:0000256" key="4">
    <source>
        <dbReference type="ARBA" id="ARBA00023157"/>
    </source>
</evidence>